<gene>
    <name evidence="2" type="ORF">SAMN02982917_2273</name>
</gene>
<sequence>MKVLHAAETVKGGVATVLRLLTSQLKIYCENNAVLLVPEEQIDEMRGLSVRVETFRRSGRNPSSLFRFAVRLAVTVWREDPDVVHLHSTFAGAVGRVVLACMRPIRHPKVVYCPHGWPFIMKVDRVRQIAYEAAERVLESLCDAIICVSRNEQAVGLRAGLSAGKLAVIPNGVPIPADTAPWLPFDRSGPDWVDVLYVGRFDNAKGTDLLFSAMERLEHAPVRLIAIGAADDPRWTPPTLPNVTLTGWLNAEQIRSYLANADVVVVPSRWEAFGLSAAEAMSYGCPVLARAVGGLPELVIDGKTGLLFEADDPNVLADLLARTPRKRWLELGAHAKAHVAANYSADACIAATNDLYTRLLAAPRMVRVRTVGGAAAEEVQ</sequence>
<proteinExistence type="predicted"/>
<dbReference type="EMBL" id="FXAK01000004">
    <property type="protein sequence ID" value="SMF44038.1"/>
    <property type="molecule type" value="Genomic_DNA"/>
</dbReference>
<dbReference type="Pfam" id="PF13439">
    <property type="entry name" value="Glyco_transf_4"/>
    <property type="match status" value="1"/>
</dbReference>
<dbReference type="Pfam" id="PF13692">
    <property type="entry name" value="Glyco_trans_1_4"/>
    <property type="match status" value="1"/>
</dbReference>
<dbReference type="Gene3D" id="3.40.50.2000">
    <property type="entry name" value="Glycogen Phosphorylase B"/>
    <property type="match status" value="2"/>
</dbReference>
<dbReference type="STRING" id="286727.SAMN02982917_2273"/>
<reference evidence="2 3" key="1">
    <citation type="submission" date="2017-04" db="EMBL/GenBank/DDBJ databases">
        <authorList>
            <person name="Afonso C.L."/>
            <person name="Miller P.J."/>
            <person name="Scott M.A."/>
            <person name="Spackman E."/>
            <person name="Goraichik I."/>
            <person name="Dimitrov K.M."/>
            <person name="Suarez D.L."/>
            <person name="Swayne D.E."/>
        </authorList>
    </citation>
    <scope>NUCLEOTIDE SEQUENCE [LARGE SCALE GENOMIC DNA]</scope>
    <source>
        <strain evidence="2 3">A2P</strain>
    </source>
</reference>
<evidence type="ECO:0000259" key="1">
    <source>
        <dbReference type="Pfam" id="PF13439"/>
    </source>
</evidence>
<dbReference type="InterPro" id="IPR050194">
    <property type="entry name" value="Glycosyltransferase_grp1"/>
</dbReference>
<dbReference type="InterPro" id="IPR028098">
    <property type="entry name" value="Glyco_trans_4-like_N"/>
</dbReference>
<name>A0A1X7F121_9PROT</name>
<dbReference type="PANTHER" id="PTHR45947:SF3">
    <property type="entry name" value="SULFOQUINOVOSYL TRANSFERASE SQD2"/>
    <property type="match status" value="1"/>
</dbReference>
<dbReference type="Proteomes" id="UP000192936">
    <property type="component" value="Unassembled WGS sequence"/>
</dbReference>
<dbReference type="SUPFAM" id="SSF53756">
    <property type="entry name" value="UDP-Glycosyltransferase/glycogen phosphorylase"/>
    <property type="match status" value="1"/>
</dbReference>
<accession>A0A1X7F121</accession>
<feature type="domain" description="Glycosyltransferase subfamily 4-like N-terminal" evidence="1">
    <location>
        <begin position="12"/>
        <end position="174"/>
    </location>
</feature>
<evidence type="ECO:0000313" key="3">
    <source>
        <dbReference type="Proteomes" id="UP000192936"/>
    </source>
</evidence>
<keyword evidence="2" id="KW-0808">Transferase</keyword>
<evidence type="ECO:0000313" key="2">
    <source>
        <dbReference type="EMBL" id="SMF44038.1"/>
    </source>
</evidence>
<protein>
    <submittedName>
        <fullName evidence="2">Glycosyltransferase involved in cell wall bisynthesis</fullName>
    </submittedName>
</protein>
<dbReference type="AlphaFoldDB" id="A0A1X7F121"/>
<dbReference type="GO" id="GO:0016757">
    <property type="term" value="F:glycosyltransferase activity"/>
    <property type="evidence" value="ECO:0007669"/>
    <property type="project" value="TreeGrafter"/>
</dbReference>
<organism evidence="2 3">
    <name type="scientific">Azospirillum oryzae</name>
    <dbReference type="NCBI Taxonomy" id="286727"/>
    <lineage>
        <taxon>Bacteria</taxon>
        <taxon>Pseudomonadati</taxon>
        <taxon>Pseudomonadota</taxon>
        <taxon>Alphaproteobacteria</taxon>
        <taxon>Rhodospirillales</taxon>
        <taxon>Azospirillaceae</taxon>
        <taxon>Azospirillum</taxon>
    </lineage>
</organism>
<dbReference type="PANTHER" id="PTHR45947">
    <property type="entry name" value="SULFOQUINOVOSYL TRANSFERASE SQD2"/>
    <property type="match status" value="1"/>
</dbReference>